<evidence type="ECO:0000256" key="10">
    <source>
        <dbReference type="ARBA" id="ARBA00022989"/>
    </source>
</evidence>
<evidence type="ECO:0000313" key="18">
    <source>
        <dbReference type="Proteomes" id="UP001166093"/>
    </source>
</evidence>
<proteinExistence type="inferred from homology"/>
<protein>
    <recommendedName>
        <fullName evidence="12">Protein O-mannosyl-transferase 2</fullName>
        <ecNumber evidence="4">2.4.1.109</ecNumber>
    </recommendedName>
</protein>
<dbReference type="Pfam" id="PF02815">
    <property type="entry name" value="MIR"/>
    <property type="match status" value="1"/>
</dbReference>
<keyword evidence="11 15" id="KW-0472">Membrane</keyword>
<evidence type="ECO:0000256" key="2">
    <source>
        <dbReference type="ARBA" id="ARBA00004922"/>
    </source>
</evidence>
<dbReference type="InterPro" id="IPR016093">
    <property type="entry name" value="MIR_motif"/>
</dbReference>
<feature type="transmembrane region" description="Helical" evidence="15">
    <location>
        <begin position="59"/>
        <end position="81"/>
    </location>
</feature>
<evidence type="ECO:0000256" key="8">
    <source>
        <dbReference type="ARBA" id="ARBA00022737"/>
    </source>
</evidence>
<keyword evidence="9" id="KW-0256">Endoplasmic reticulum</keyword>
<comment type="pathway">
    <text evidence="2">Protein modification; protein glycosylation.</text>
</comment>
<comment type="catalytic activity">
    <reaction evidence="14">
        <text>a di-trans,poly-cis-dolichyl beta-D-mannosyl phosphate + L-seryl-[protein] = 3-O-(alpha-D-mannosyl)-L-seryl-[protein] + a di-trans,poly-cis-dolichyl phosphate + H(+)</text>
        <dbReference type="Rhea" id="RHEA:17377"/>
        <dbReference type="Rhea" id="RHEA-COMP:9863"/>
        <dbReference type="Rhea" id="RHEA-COMP:13546"/>
        <dbReference type="Rhea" id="RHEA-COMP:19498"/>
        <dbReference type="Rhea" id="RHEA-COMP:19501"/>
        <dbReference type="ChEBI" id="CHEBI:15378"/>
        <dbReference type="ChEBI" id="CHEBI:29999"/>
        <dbReference type="ChEBI" id="CHEBI:57683"/>
        <dbReference type="ChEBI" id="CHEBI:58211"/>
        <dbReference type="ChEBI" id="CHEBI:137321"/>
        <dbReference type="EC" id="2.4.1.109"/>
    </reaction>
</comment>
<evidence type="ECO:0000256" key="5">
    <source>
        <dbReference type="ARBA" id="ARBA00022676"/>
    </source>
</evidence>
<feature type="transmembrane region" description="Helical" evidence="15">
    <location>
        <begin position="31"/>
        <end position="52"/>
    </location>
</feature>
<evidence type="ECO:0000256" key="9">
    <source>
        <dbReference type="ARBA" id="ARBA00022824"/>
    </source>
</evidence>
<dbReference type="SUPFAM" id="SSF82109">
    <property type="entry name" value="MIR domain"/>
    <property type="match status" value="1"/>
</dbReference>
<dbReference type="InterPro" id="IPR027005">
    <property type="entry name" value="PMT-like"/>
</dbReference>
<keyword evidence="18" id="KW-1185">Reference proteome</keyword>
<name>A0ABS2YIW8_POLSP</name>
<evidence type="ECO:0000256" key="7">
    <source>
        <dbReference type="ARBA" id="ARBA00022692"/>
    </source>
</evidence>
<feature type="non-terminal residue" evidence="17">
    <location>
        <position position="1"/>
    </location>
</feature>
<evidence type="ECO:0000256" key="11">
    <source>
        <dbReference type="ARBA" id="ARBA00023136"/>
    </source>
</evidence>
<dbReference type="Pfam" id="PF02366">
    <property type="entry name" value="PMT"/>
    <property type="match status" value="1"/>
</dbReference>
<evidence type="ECO:0000313" key="17">
    <source>
        <dbReference type="EMBL" id="MBN3286647.1"/>
    </source>
</evidence>
<comment type="subcellular location">
    <subcellularLocation>
        <location evidence="1">Endoplasmic reticulum membrane</location>
        <topology evidence="1">Multi-pass membrane protein</topology>
    </subcellularLocation>
</comment>
<feature type="non-terminal residue" evidence="17">
    <location>
        <position position="296"/>
    </location>
</feature>
<evidence type="ECO:0000256" key="15">
    <source>
        <dbReference type="SAM" id="Phobius"/>
    </source>
</evidence>
<dbReference type="InterPro" id="IPR036300">
    <property type="entry name" value="MIR_dom_sf"/>
</dbReference>
<evidence type="ECO:0000256" key="4">
    <source>
        <dbReference type="ARBA" id="ARBA00012839"/>
    </source>
</evidence>
<keyword evidence="5" id="KW-0328">Glycosyltransferase</keyword>
<dbReference type="Gene3D" id="2.80.10.50">
    <property type="match status" value="1"/>
</dbReference>
<organism evidence="17 18">
    <name type="scientific">Polyodon spathula</name>
    <name type="common">North American paddlefish</name>
    <name type="synonym">Squalus spathula</name>
    <dbReference type="NCBI Taxonomy" id="7913"/>
    <lineage>
        <taxon>Eukaryota</taxon>
        <taxon>Metazoa</taxon>
        <taxon>Chordata</taxon>
        <taxon>Craniata</taxon>
        <taxon>Vertebrata</taxon>
        <taxon>Euteleostomi</taxon>
        <taxon>Actinopterygii</taxon>
        <taxon>Chondrostei</taxon>
        <taxon>Acipenseriformes</taxon>
        <taxon>Polyodontidae</taxon>
        <taxon>Polyodon</taxon>
    </lineage>
</organism>
<accession>A0ABS2YIW8</accession>
<evidence type="ECO:0000256" key="6">
    <source>
        <dbReference type="ARBA" id="ARBA00022679"/>
    </source>
</evidence>
<feature type="domain" description="MIR" evidence="16">
    <location>
        <begin position="154"/>
        <end position="210"/>
    </location>
</feature>
<keyword evidence="8" id="KW-0677">Repeat</keyword>
<evidence type="ECO:0000256" key="13">
    <source>
        <dbReference type="ARBA" id="ARBA00045085"/>
    </source>
</evidence>
<dbReference type="SMART" id="SM00472">
    <property type="entry name" value="MIR"/>
    <property type="match status" value="2"/>
</dbReference>
<keyword evidence="10 15" id="KW-1133">Transmembrane helix</keyword>
<comment type="catalytic activity">
    <reaction evidence="13">
        <text>a di-trans,poly-cis-dolichyl beta-D-mannosyl phosphate + L-threonyl-[protein] = 3-O-(alpha-D-mannosyl)-L-threonyl-[protein] + a di-trans,poly-cis-dolichyl phosphate + H(+)</text>
        <dbReference type="Rhea" id="RHEA:53396"/>
        <dbReference type="Rhea" id="RHEA-COMP:11060"/>
        <dbReference type="Rhea" id="RHEA-COMP:13547"/>
        <dbReference type="Rhea" id="RHEA-COMP:19498"/>
        <dbReference type="Rhea" id="RHEA-COMP:19501"/>
        <dbReference type="ChEBI" id="CHEBI:15378"/>
        <dbReference type="ChEBI" id="CHEBI:30013"/>
        <dbReference type="ChEBI" id="CHEBI:57683"/>
        <dbReference type="ChEBI" id="CHEBI:58211"/>
        <dbReference type="ChEBI" id="CHEBI:137323"/>
        <dbReference type="EC" id="2.4.1.109"/>
    </reaction>
</comment>
<evidence type="ECO:0000256" key="3">
    <source>
        <dbReference type="ARBA" id="ARBA00007222"/>
    </source>
</evidence>
<reference evidence="17" key="1">
    <citation type="journal article" date="2021" name="Cell">
        <title>Tracing the genetic footprints of vertebrate landing in non-teleost ray-finned fishes.</title>
        <authorList>
            <person name="Bi X."/>
            <person name="Wang K."/>
            <person name="Yang L."/>
            <person name="Pan H."/>
            <person name="Jiang H."/>
            <person name="Wei Q."/>
            <person name="Fang M."/>
            <person name="Yu H."/>
            <person name="Zhu C."/>
            <person name="Cai Y."/>
            <person name="He Y."/>
            <person name="Gan X."/>
            <person name="Zeng H."/>
            <person name="Yu D."/>
            <person name="Zhu Y."/>
            <person name="Jiang H."/>
            <person name="Qiu Q."/>
            <person name="Yang H."/>
            <person name="Zhang Y.E."/>
            <person name="Wang W."/>
            <person name="Zhu M."/>
            <person name="He S."/>
            <person name="Zhang G."/>
        </authorList>
    </citation>
    <scope>NUCLEOTIDE SEQUENCE</scope>
    <source>
        <strain evidence="17">Pddl_001</strain>
    </source>
</reference>
<evidence type="ECO:0000259" key="16">
    <source>
        <dbReference type="PROSITE" id="PS50919"/>
    </source>
</evidence>
<dbReference type="PANTHER" id="PTHR10050:SF46">
    <property type="entry name" value="PROTEIN O-MANNOSYL-TRANSFERASE 2"/>
    <property type="match status" value="1"/>
</dbReference>
<dbReference type="Proteomes" id="UP001166093">
    <property type="component" value="Unassembled WGS sequence"/>
</dbReference>
<dbReference type="EMBL" id="JAAWVQ010159545">
    <property type="protein sequence ID" value="MBN3286647.1"/>
    <property type="molecule type" value="Genomic_DNA"/>
</dbReference>
<dbReference type="InterPro" id="IPR003342">
    <property type="entry name" value="ArnT-like_N"/>
</dbReference>
<evidence type="ECO:0000256" key="12">
    <source>
        <dbReference type="ARBA" id="ARBA00039583"/>
    </source>
</evidence>
<dbReference type="EC" id="2.4.1.109" evidence="4"/>
<dbReference type="PROSITE" id="PS50919">
    <property type="entry name" value="MIR"/>
    <property type="match status" value="2"/>
</dbReference>
<gene>
    <name evidence="17" type="primary">Pomt2</name>
    <name evidence="17" type="ORF">GTO93_0000579</name>
</gene>
<sequence length="296" mass="33303">MLIGLAGYLTGYDGSFPFVKPGDKFEEHNYAGMRAFCALLGSCLPPFAYLTVLELSKSLPAALITTSLLIFDTGCITISQYILLDPILMFFIFGSVLSMVKFNSHRKSVYIPIYVLWLNLRNCNPIYSCRSITCILIKLVNLDLFCLKNLTDPVEFVKHGDIIRLEHKETSRNLHSHLHEAPLTKKHFQVTGYGINGTGDLNDFWQIEVCGGKPGDLVKVLRSKVRLIHLSTGCVLYFSGKTAKVVEVSCSPYLKETPNSQWNFEDHVNAKCRTCKDLLSANKLCTLIFKVMHLIK</sequence>
<comment type="similarity">
    <text evidence="3">Belongs to the glycosyltransferase 39 family.</text>
</comment>
<keyword evidence="7 15" id="KW-0812">Transmembrane</keyword>
<dbReference type="GO" id="GO:0016740">
    <property type="term" value="F:transferase activity"/>
    <property type="evidence" value="ECO:0007669"/>
    <property type="project" value="UniProtKB-KW"/>
</dbReference>
<comment type="caution">
    <text evidence="17">The sequence shown here is derived from an EMBL/GenBank/DDBJ whole genome shotgun (WGS) entry which is preliminary data.</text>
</comment>
<dbReference type="PANTHER" id="PTHR10050">
    <property type="entry name" value="DOLICHYL-PHOSPHATE-MANNOSE--PROTEIN MANNOSYLTRANSFERASE"/>
    <property type="match status" value="1"/>
</dbReference>
<evidence type="ECO:0000256" key="1">
    <source>
        <dbReference type="ARBA" id="ARBA00004477"/>
    </source>
</evidence>
<feature type="domain" description="MIR" evidence="16">
    <location>
        <begin position="215"/>
        <end position="267"/>
    </location>
</feature>
<evidence type="ECO:0000256" key="14">
    <source>
        <dbReference type="ARBA" id="ARBA00045102"/>
    </source>
</evidence>
<keyword evidence="6 17" id="KW-0808">Transferase</keyword>